<comment type="similarity">
    <text evidence="7">Belongs to the MsrQ family.</text>
</comment>
<dbReference type="PANTHER" id="PTHR36964:SF1">
    <property type="entry name" value="PROTEIN-METHIONINE-SULFOXIDE REDUCTASE HEME-BINDING SUBUNIT MSRQ"/>
    <property type="match status" value="1"/>
</dbReference>
<evidence type="ECO:0000256" key="7">
    <source>
        <dbReference type="HAMAP-Rule" id="MF_01207"/>
    </source>
</evidence>
<dbReference type="GO" id="GO:0016679">
    <property type="term" value="F:oxidoreductase activity, acting on diphenols and related substances as donors"/>
    <property type="evidence" value="ECO:0007669"/>
    <property type="project" value="TreeGrafter"/>
</dbReference>
<name>A0A1I6YT49_9RHOB</name>
<dbReference type="InterPro" id="IPR022837">
    <property type="entry name" value="MsrQ-like"/>
</dbReference>
<comment type="cofactor">
    <cofactor evidence="7">
        <name>FMN</name>
        <dbReference type="ChEBI" id="CHEBI:58210"/>
    </cofactor>
    <text evidence="7">Binds 1 FMN per subunit.</text>
</comment>
<dbReference type="GO" id="GO:0020037">
    <property type="term" value="F:heme binding"/>
    <property type="evidence" value="ECO:0007669"/>
    <property type="project" value="UniProtKB-UniRule"/>
</dbReference>
<evidence type="ECO:0000256" key="2">
    <source>
        <dbReference type="ARBA" id="ARBA00022448"/>
    </source>
</evidence>
<proteinExistence type="inferred from homology"/>
<evidence type="ECO:0000256" key="5">
    <source>
        <dbReference type="ARBA" id="ARBA00023004"/>
    </source>
</evidence>
<feature type="domain" description="Ferric oxidoreductase" evidence="8">
    <location>
        <begin position="61"/>
        <end position="172"/>
    </location>
</feature>
<comment type="subcellular location">
    <subcellularLocation>
        <location evidence="7">Cell membrane</location>
        <topology evidence="7">Multi-pass membrane protein</topology>
    </subcellularLocation>
    <subcellularLocation>
        <location evidence="1">Membrane</location>
        <topology evidence="1">Multi-pass membrane protein</topology>
    </subcellularLocation>
</comment>
<feature type="transmembrane region" description="Helical" evidence="7">
    <location>
        <begin position="93"/>
        <end position="111"/>
    </location>
</feature>
<dbReference type="Pfam" id="PF01794">
    <property type="entry name" value="Ferric_reduct"/>
    <property type="match status" value="1"/>
</dbReference>
<reference evidence="9 10" key="1">
    <citation type="submission" date="2016-10" db="EMBL/GenBank/DDBJ databases">
        <authorList>
            <person name="de Groot N.N."/>
        </authorList>
    </citation>
    <scope>NUCLEOTIDE SEQUENCE [LARGE SCALE GENOMIC DNA]</scope>
    <source>
        <strain evidence="9 10">CGMCC 1.10959</strain>
    </source>
</reference>
<keyword evidence="10" id="KW-1185">Reference proteome</keyword>
<dbReference type="STRING" id="999627.SAMN05216236_1038"/>
<keyword evidence="7" id="KW-1003">Cell membrane</keyword>
<evidence type="ECO:0000256" key="4">
    <source>
        <dbReference type="ARBA" id="ARBA00022989"/>
    </source>
</evidence>
<comment type="cofactor">
    <cofactor evidence="7">
        <name>heme b</name>
        <dbReference type="ChEBI" id="CHEBI:60344"/>
    </cofactor>
    <text evidence="7">Binds 1 heme b (iron(II)-protoporphyrin IX) group per subunit.</text>
</comment>
<dbReference type="EMBL" id="FPAW01000003">
    <property type="protein sequence ID" value="SFT53607.1"/>
    <property type="molecule type" value="Genomic_DNA"/>
</dbReference>
<feature type="transmembrane region" description="Helical" evidence="7">
    <location>
        <begin position="20"/>
        <end position="41"/>
    </location>
</feature>
<evidence type="ECO:0000259" key="8">
    <source>
        <dbReference type="Pfam" id="PF01794"/>
    </source>
</evidence>
<comment type="subunit">
    <text evidence="7">Heterodimer of a catalytic subunit (MsrP) and a heme-binding subunit (MsrQ).</text>
</comment>
<sequence length="223" mass="25228">MMAWIWSGTSDPMIARLNTLLRHIPVWAVYIVGALPAPVWFYLGVTGGLGVEPIKALEHELGRLALQFLVLGLLVTPLRRYAGLNLLRFRRSLGLLAFYYVCLHLLVWLVLDVQVPQQIWADILKRPYISIGMAGFVLMIPLAVTSNNRSVRRLGAMWRRLHRLVYVIAVLGALHFAMLVKGLQFEPFVYVLFVLLLLMMRLRIFGFFFGLGVRRPGGVGESG</sequence>
<dbReference type="AlphaFoldDB" id="A0A1I6YT49"/>
<keyword evidence="5 7" id="KW-0408">Iron</keyword>
<evidence type="ECO:0000256" key="1">
    <source>
        <dbReference type="ARBA" id="ARBA00004141"/>
    </source>
</evidence>
<evidence type="ECO:0000256" key="6">
    <source>
        <dbReference type="ARBA" id="ARBA00023136"/>
    </source>
</evidence>
<evidence type="ECO:0000313" key="10">
    <source>
        <dbReference type="Proteomes" id="UP000182466"/>
    </source>
</evidence>
<keyword evidence="6 7" id="KW-0472">Membrane</keyword>
<dbReference type="InterPro" id="IPR013130">
    <property type="entry name" value="Fe3_Rdtase_TM_dom"/>
</dbReference>
<feature type="transmembrane region" description="Helical" evidence="7">
    <location>
        <begin position="123"/>
        <end position="144"/>
    </location>
</feature>
<keyword evidence="4 7" id="KW-1133">Transmembrane helix</keyword>
<comment type="function">
    <text evidence="7">Part of the MsrPQ system that repairs oxidized periplasmic proteins containing methionine sulfoxide residues (Met-O), using respiratory chain electrons. Thus protects these proteins from oxidative-stress damage caused by reactive species of oxygen and chlorine generated by the host defense mechanisms. MsrPQ is essential for the maintenance of envelope integrity under bleach stress, rescuing a wide series of structurally unrelated periplasmic proteins from methionine oxidation. MsrQ provides electrons for reduction to the reductase catalytic subunit MsrP, using the quinone pool of the respiratory chain.</text>
</comment>
<gene>
    <name evidence="7" type="primary">msrQ</name>
    <name evidence="9" type="ORF">SAMN05216236_1038</name>
</gene>
<dbReference type="Proteomes" id="UP000182466">
    <property type="component" value="Unassembled WGS sequence"/>
</dbReference>
<keyword evidence="7" id="KW-0479">Metal-binding</keyword>
<dbReference type="GO" id="GO:0030091">
    <property type="term" value="P:protein repair"/>
    <property type="evidence" value="ECO:0007669"/>
    <property type="project" value="UniProtKB-UniRule"/>
</dbReference>
<protein>
    <recommendedName>
        <fullName evidence="7">Protein-methionine-sulfoxide reductase heme-binding subunit MsrQ</fullName>
    </recommendedName>
    <alternativeName>
        <fullName evidence="7">Flavocytochrome MsrQ</fullName>
    </alternativeName>
</protein>
<evidence type="ECO:0000313" key="9">
    <source>
        <dbReference type="EMBL" id="SFT53607.1"/>
    </source>
</evidence>
<dbReference type="GO" id="GO:0046872">
    <property type="term" value="F:metal ion binding"/>
    <property type="evidence" value="ECO:0007669"/>
    <property type="project" value="UniProtKB-KW"/>
</dbReference>
<feature type="transmembrane region" description="Helical" evidence="7">
    <location>
        <begin position="164"/>
        <end position="183"/>
    </location>
</feature>
<dbReference type="PANTHER" id="PTHR36964">
    <property type="entry name" value="PROTEIN-METHIONINE-SULFOXIDE REDUCTASE HEME-BINDING SUBUNIT MSRQ"/>
    <property type="match status" value="1"/>
</dbReference>
<keyword evidence="2 7" id="KW-0813">Transport</keyword>
<dbReference type="GO" id="GO:0009055">
    <property type="term" value="F:electron transfer activity"/>
    <property type="evidence" value="ECO:0007669"/>
    <property type="project" value="UniProtKB-UniRule"/>
</dbReference>
<dbReference type="eggNOG" id="COG2717">
    <property type="taxonomic scope" value="Bacteria"/>
</dbReference>
<feature type="transmembrane region" description="Helical" evidence="7">
    <location>
        <begin position="189"/>
        <end position="213"/>
    </location>
</feature>
<keyword evidence="7" id="KW-0285">Flavoprotein</keyword>
<organism evidence="9 10">
    <name type="scientific">Sedimentitalea nanhaiensis</name>
    <dbReference type="NCBI Taxonomy" id="999627"/>
    <lineage>
        <taxon>Bacteria</taxon>
        <taxon>Pseudomonadati</taxon>
        <taxon>Pseudomonadota</taxon>
        <taxon>Alphaproteobacteria</taxon>
        <taxon>Rhodobacterales</taxon>
        <taxon>Paracoccaceae</taxon>
        <taxon>Sedimentitalea</taxon>
    </lineage>
</organism>
<feature type="transmembrane region" description="Helical" evidence="7">
    <location>
        <begin position="61"/>
        <end position="81"/>
    </location>
</feature>
<accession>A0A1I6YT49</accession>
<dbReference type="GO" id="GO:0010181">
    <property type="term" value="F:FMN binding"/>
    <property type="evidence" value="ECO:0007669"/>
    <property type="project" value="UniProtKB-UniRule"/>
</dbReference>
<keyword evidence="7" id="KW-0249">Electron transport</keyword>
<keyword evidence="7" id="KW-0288">FMN</keyword>
<evidence type="ECO:0000256" key="3">
    <source>
        <dbReference type="ARBA" id="ARBA00022692"/>
    </source>
</evidence>
<keyword evidence="7" id="KW-0349">Heme</keyword>
<dbReference type="NCBIfam" id="NF003833">
    <property type="entry name" value="PRK05419.1-5"/>
    <property type="match status" value="1"/>
</dbReference>
<dbReference type="HAMAP" id="MF_01207">
    <property type="entry name" value="MsrQ"/>
    <property type="match status" value="1"/>
</dbReference>
<dbReference type="GO" id="GO:0005886">
    <property type="term" value="C:plasma membrane"/>
    <property type="evidence" value="ECO:0007669"/>
    <property type="project" value="UniProtKB-SubCell"/>
</dbReference>
<keyword evidence="3 7" id="KW-0812">Transmembrane</keyword>